<protein>
    <submittedName>
        <fullName evidence="2">Uncharacterized protein</fullName>
    </submittedName>
</protein>
<proteinExistence type="predicted"/>
<organism evidence="2 3">
    <name type="scientific">Gulo gulo</name>
    <name type="common">Wolverine</name>
    <name type="synonym">Gluton</name>
    <dbReference type="NCBI Taxonomy" id="48420"/>
    <lineage>
        <taxon>Eukaryota</taxon>
        <taxon>Metazoa</taxon>
        <taxon>Chordata</taxon>
        <taxon>Craniata</taxon>
        <taxon>Vertebrata</taxon>
        <taxon>Euteleostomi</taxon>
        <taxon>Mammalia</taxon>
        <taxon>Eutheria</taxon>
        <taxon>Laurasiatheria</taxon>
        <taxon>Carnivora</taxon>
        <taxon>Caniformia</taxon>
        <taxon>Musteloidea</taxon>
        <taxon>Mustelidae</taxon>
        <taxon>Guloninae</taxon>
        <taxon>Gulo</taxon>
    </lineage>
</organism>
<reference evidence="2 3" key="1">
    <citation type="submission" date="2018-10" db="EMBL/GenBank/DDBJ databases">
        <authorList>
            <person name="Ekblom R."/>
            <person name="Jareborg N."/>
        </authorList>
    </citation>
    <scope>NUCLEOTIDE SEQUENCE [LARGE SCALE GENOMIC DNA]</scope>
    <source>
        <tissue evidence="2">Muscle</tissue>
    </source>
</reference>
<evidence type="ECO:0000313" key="2">
    <source>
        <dbReference type="EMBL" id="VCX10717.1"/>
    </source>
</evidence>
<gene>
    <name evidence="2" type="ORF">BN2614_LOCUS1</name>
</gene>
<feature type="non-terminal residue" evidence="2">
    <location>
        <position position="1"/>
    </location>
</feature>
<name>A0A9X9M0G9_GULGU</name>
<keyword evidence="3" id="KW-1185">Reference proteome</keyword>
<feature type="compositionally biased region" description="Basic residues" evidence="1">
    <location>
        <begin position="10"/>
        <end position="20"/>
    </location>
</feature>
<dbReference type="AlphaFoldDB" id="A0A9X9M0G9"/>
<sequence>SLGAWSPHPCGRRGQHRRLALPRVGDTLRRNGKPELFPRASPPRLKSISLGETFSSNL</sequence>
<evidence type="ECO:0000256" key="1">
    <source>
        <dbReference type="SAM" id="MobiDB-lite"/>
    </source>
</evidence>
<evidence type="ECO:0000313" key="3">
    <source>
        <dbReference type="Proteomes" id="UP000269945"/>
    </source>
</evidence>
<dbReference type="EMBL" id="CYRY02034409">
    <property type="protein sequence ID" value="VCX10717.1"/>
    <property type="molecule type" value="Genomic_DNA"/>
</dbReference>
<feature type="region of interest" description="Disordered" evidence="1">
    <location>
        <begin position="1"/>
        <end position="58"/>
    </location>
</feature>
<dbReference type="Proteomes" id="UP000269945">
    <property type="component" value="Unassembled WGS sequence"/>
</dbReference>
<comment type="caution">
    <text evidence="2">The sequence shown here is derived from an EMBL/GenBank/DDBJ whole genome shotgun (WGS) entry which is preliminary data.</text>
</comment>
<accession>A0A9X9M0G9</accession>